<evidence type="ECO:0000313" key="10">
    <source>
        <dbReference type="EMBL" id="PLU09514.1"/>
    </source>
</evidence>
<dbReference type="Pfam" id="PF00528">
    <property type="entry name" value="BPD_transp_1"/>
    <property type="match status" value="1"/>
</dbReference>
<gene>
    <name evidence="10" type="ORF">BMJ33_00945</name>
    <name evidence="9" type="ORF">GHJ91_07700</name>
</gene>
<keyword evidence="11" id="KW-1185">Reference proteome</keyword>
<organism evidence="9">
    <name type="scientific">Sinorhizobium medicae</name>
    <dbReference type="NCBI Taxonomy" id="110321"/>
    <lineage>
        <taxon>Bacteria</taxon>
        <taxon>Pseudomonadati</taxon>
        <taxon>Pseudomonadota</taxon>
        <taxon>Alphaproteobacteria</taxon>
        <taxon>Hyphomicrobiales</taxon>
        <taxon>Rhizobiaceae</taxon>
        <taxon>Sinorhizobium/Ensifer group</taxon>
        <taxon>Sinorhizobium</taxon>
    </lineage>
</organism>
<dbReference type="AlphaFoldDB" id="A0A6G1WH38"/>
<name>A0A6G1WH38_9HYPH</name>
<reference evidence="10" key="2">
    <citation type="submission" date="2017-04" db="EMBL/GenBank/DDBJ databases">
        <authorList>
            <person name="Porter S."/>
            <person name="Friesen M.L."/>
            <person name="Faber-Hammond J."/>
        </authorList>
    </citation>
    <scope>NUCLEOTIDE SEQUENCE</scope>
    <source>
        <strain evidence="10">Str16</strain>
    </source>
</reference>
<dbReference type="GO" id="GO:0071916">
    <property type="term" value="F:dipeptide transmembrane transporter activity"/>
    <property type="evidence" value="ECO:0007669"/>
    <property type="project" value="TreeGrafter"/>
</dbReference>
<dbReference type="RefSeq" id="WP_028055224.1">
    <property type="nucleotide sequence ID" value="NZ_KE386500.1"/>
</dbReference>
<comment type="caution">
    <text evidence="9">The sequence shown here is derived from an EMBL/GenBank/DDBJ whole genome shotgun (WGS) entry which is preliminary data.</text>
</comment>
<dbReference type="PANTHER" id="PTHR43163:SF6">
    <property type="entry name" value="DIPEPTIDE TRANSPORT SYSTEM PERMEASE PROTEIN DPPB-RELATED"/>
    <property type="match status" value="1"/>
</dbReference>
<evidence type="ECO:0000313" key="11">
    <source>
        <dbReference type="Proteomes" id="UP001190825"/>
    </source>
</evidence>
<dbReference type="GO" id="GO:0005886">
    <property type="term" value="C:plasma membrane"/>
    <property type="evidence" value="ECO:0007669"/>
    <property type="project" value="UniProtKB-SubCell"/>
</dbReference>
<evidence type="ECO:0000259" key="8">
    <source>
        <dbReference type="PROSITE" id="PS50928"/>
    </source>
</evidence>
<dbReference type="CDD" id="cd06261">
    <property type="entry name" value="TM_PBP2"/>
    <property type="match status" value="1"/>
</dbReference>
<keyword evidence="3" id="KW-1003">Cell membrane</keyword>
<evidence type="ECO:0000313" key="9">
    <source>
        <dbReference type="EMBL" id="MQW69060.1"/>
    </source>
</evidence>
<comment type="subcellular location">
    <subcellularLocation>
        <location evidence="1 7">Cell membrane</location>
        <topology evidence="1 7">Multi-pass membrane protein</topology>
    </subcellularLocation>
</comment>
<feature type="transmembrane region" description="Helical" evidence="7">
    <location>
        <begin position="268"/>
        <end position="289"/>
    </location>
</feature>
<proteinExistence type="inferred from homology"/>
<comment type="similarity">
    <text evidence="7">Belongs to the binding-protein-dependent transport system permease family.</text>
</comment>
<keyword evidence="2 7" id="KW-0813">Transport</keyword>
<protein>
    <submittedName>
        <fullName evidence="9 10">ABC transporter permease</fullName>
    </submittedName>
</protein>
<reference evidence="10 11" key="3">
    <citation type="journal article" date="2018" name="FEMS Microbiol. Ecol.">
        <title>Co-invading symbiotic mutualists of Medicago polymorpha retain high ancestral diversity and contain diverse accessory genomes.</title>
        <authorList>
            <person name="Porter S.S."/>
            <person name="Faber-Hammond J.J."/>
            <person name="Friesen M.L."/>
        </authorList>
    </citation>
    <scope>NUCLEOTIDE SEQUENCE [LARGE SCALE GENOMIC DNA]</scope>
    <source>
        <strain evidence="10 11">Str16</strain>
    </source>
</reference>
<dbReference type="EMBL" id="NBUC01000007">
    <property type="protein sequence ID" value="PLU09514.1"/>
    <property type="molecule type" value="Genomic_DNA"/>
</dbReference>
<reference evidence="9" key="1">
    <citation type="journal article" date="2013" name="Genome Biol.">
        <title>Comparative genomics of the core and accessory genomes of 48 Sinorhizobium strains comprising five genospecies.</title>
        <authorList>
            <person name="Sugawara M."/>
            <person name="Epstein B."/>
            <person name="Badgley B.D."/>
            <person name="Unno T."/>
            <person name="Xu L."/>
            <person name="Reese J."/>
            <person name="Gyaneshwar P."/>
            <person name="Denny R."/>
            <person name="Mudge J."/>
            <person name="Bharti A.K."/>
            <person name="Farmer A.D."/>
            <person name="May G.D."/>
            <person name="Woodward J.E."/>
            <person name="Medigue C."/>
            <person name="Vallenet D."/>
            <person name="Lajus A."/>
            <person name="Rouy Z."/>
            <person name="Martinez-Vaz B."/>
            <person name="Tiffin P."/>
            <person name="Young N.D."/>
            <person name="Sadowsky M.J."/>
        </authorList>
    </citation>
    <scope>NUCLEOTIDE SEQUENCE</scope>
    <source>
        <strain evidence="9">M1</strain>
    </source>
</reference>
<dbReference type="InterPro" id="IPR000515">
    <property type="entry name" value="MetI-like"/>
</dbReference>
<evidence type="ECO:0000256" key="3">
    <source>
        <dbReference type="ARBA" id="ARBA00022475"/>
    </source>
</evidence>
<evidence type="ECO:0000256" key="4">
    <source>
        <dbReference type="ARBA" id="ARBA00022692"/>
    </source>
</evidence>
<evidence type="ECO:0000256" key="6">
    <source>
        <dbReference type="ARBA" id="ARBA00023136"/>
    </source>
</evidence>
<keyword evidence="5 7" id="KW-1133">Transmembrane helix</keyword>
<dbReference type="PANTHER" id="PTHR43163">
    <property type="entry name" value="DIPEPTIDE TRANSPORT SYSTEM PERMEASE PROTEIN DPPB-RELATED"/>
    <property type="match status" value="1"/>
</dbReference>
<dbReference type="Proteomes" id="UP001190825">
    <property type="component" value="Unassembled WGS sequence"/>
</dbReference>
<evidence type="ECO:0000256" key="5">
    <source>
        <dbReference type="ARBA" id="ARBA00022989"/>
    </source>
</evidence>
<accession>A0A6G1WH38</accession>
<evidence type="ECO:0000256" key="2">
    <source>
        <dbReference type="ARBA" id="ARBA00022448"/>
    </source>
</evidence>
<sequence length="303" mass="32699">MRFFKRSLFTLMSMAGLLLLVFFLSRITGDPSYLFLPLDASPADREAFSRLHGFDDPIYVQFGRYVADLLHLDFGTSLSQQRSAMDIALEAFPHTLRLASMALAIAFAGAILCGSLAARKPGGVFDRLVSVLSLTGASTPDFWVAIILVLIFAVSLGWLPTSGVGGPAYWIMPLFVLALRPFGLLGQVVRGSMISALSSPYVKTAYAKGASQPKIIFVHALRNSMLPVITVAGDLAANLLNGAVIVETVFGWPGIGRLMIDAIMQRDFAVIQASILVTACAILILNILLDVAYVVLDPRVRHA</sequence>
<dbReference type="InterPro" id="IPR035906">
    <property type="entry name" value="MetI-like_sf"/>
</dbReference>
<keyword evidence="6 7" id="KW-0472">Membrane</keyword>
<feature type="transmembrane region" description="Helical" evidence="7">
    <location>
        <begin position="167"/>
        <end position="189"/>
    </location>
</feature>
<dbReference type="EMBL" id="WISB01000043">
    <property type="protein sequence ID" value="MQW69060.1"/>
    <property type="molecule type" value="Genomic_DNA"/>
</dbReference>
<evidence type="ECO:0000256" key="1">
    <source>
        <dbReference type="ARBA" id="ARBA00004651"/>
    </source>
</evidence>
<dbReference type="Gene3D" id="1.10.3720.10">
    <property type="entry name" value="MetI-like"/>
    <property type="match status" value="1"/>
</dbReference>
<feature type="transmembrane region" description="Helical" evidence="7">
    <location>
        <begin position="98"/>
        <end position="118"/>
    </location>
</feature>
<keyword evidence="4 7" id="KW-0812">Transmembrane</keyword>
<dbReference type="PROSITE" id="PS50928">
    <property type="entry name" value="ABC_TM1"/>
    <property type="match status" value="1"/>
</dbReference>
<evidence type="ECO:0000256" key="7">
    <source>
        <dbReference type="RuleBase" id="RU363032"/>
    </source>
</evidence>
<feature type="domain" description="ABC transmembrane type-1" evidence="8">
    <location>
        <begin position="92"/>
        <end position="289"/>
    </location>
</feature>
<dbReference type="SUPFAM" id="SSF161098">
    <property type="entry name" value="MetI-like"/>
    <property type="match status" value="1"/>
</dbReference>